<dbReference type="GO" id="GO:0005737">
    <property type="term" value="C:cytoplasm"/>
    <property type="evidence" value="ECO:0007669"/>
    <property type="project" value="TreeGrafter"/>
</dbReference>
<organism evidence="3 4">
    <name type="scientific">Agromyces atrinae</name>
    <dbReference type="NCBI Taxonomy" id="592376"/>
    <lineage>
        <taxon>Bacteria</taxon>
        <taxon>Bacillati</taxon>
        <taxon>Actinomycetota</taxon>
        <taxon>Actinomycetes</taxon>
        <taxon>Micrococcales</taxon>
        <taxon>Microbacteriaceae</taxon>
        <taxon>Agromyces</taxon>
    </lineage>
</organism>
<accession>A0A4Q2M6Z2</accession>
<dbReference type="SUPFAM" id="SSF51735">
    <property type="entry name" value="NAD(P)-binding Rossmann-fold domains"/>
    <property type="match status" value="1"/>
</dbReference>
<gene>
    <name evidence="2" type="ORF">BJ972_002786</name>
    <name evidence="3" type="ORF">ESP50_14385</name>
</gene>
<dbReference type="EMBL" id="JACCBI010000001">
    <property type="protein sequence ID" value="NYD68267.1"/>
    <property type="molecule type" value="Genomic_DNA"/>
</dbReference>
<evidence type="ECO:0000313" key="4">
    <source>
        <dbReference type="Proteomes" id="UP000292686"/>
    </source>
</evidence>
<evidence type="ECO:0000313" key="2">
    <source>
        <dbReference type="EMBL" id="NYD68267.1"/>
    </source>
</evidence>
<dbReference type="InterPro" id="IPR036291">
    <property type="entry name" value="NAD(P)-bd_dom_sf"/>
</dbReference>
<dbReference type="InterPro" id="IPR001509">
    <property type="entry name" value="Epimerase_deHydtase"/>
</dbReference>
<dbReference type="Proteomes" id="UP000581087">
    <property type="component" value="Unassembled WGS sequence"/>
</dbReference>
<evidence type="ECO:0000313" key="3">
    <source>
        <dbReference type="EMBL" id="RXZ85671.1"/>
    </source>
</evidence>
<dbReference type="Pfam" id="PF01370">
    <property type="entry name" value="Epimerase"/>
    <property type="match status" value="1"/>
</dbReference>
<evidence type="ECO:0000313" key="5">
    <source>
        <dbReference type="Proteomes" id="UP000581087"/>
    </source>
</evidence>
<dbReference type="Gene3D" id="3.40.50.720">
    <property type="entry name" value="NAD(P)-binding Rossmann-like Domain"/>
    <property type="match status" value="1"/>
</dbReference>
<dbReference type="PANTHER" id="PTHR48079">
    <property type="entry name" value="PROTEIN YEEZ"/>
    <property type="match status" value="1"/>
</dbReference>
<reference evidence="3 4" key="1">
    <citation type="submission" date="2019-01" db="EMBL/GenBank/DDBJ databases">
        <title>Agromyces.</title>
        <authorList>
            <person name="Li J."/>
        </authorList>
    </citation>
    <scope>NUCLEOTIDE SEQUENCE [LARGE SCALE GENOMIC DNA]</scope>
    <source>
        <strain evidence="3 4">DSM 23870</strain>
    </source>
</reference>
<proteinExistence type="predicted"/>
<comment type="caution">
    <text evidence="3">The sequence shown here is derived from an EMBL/GenBank/DDBJ whole genome shotgun (WGS) entry which is preliminary data.</text>
</comment>
<dbReference type="GO" id="GO:0004029">
    <property type="term" value="F:aldehyde dehydrogenase (NAD+) activity"/>
    <property type="evidence" value="ECO:0007669"/>
    <property type="project" value="TreeGrafter"/>
</dbReference>
<dbReference type="Proteomes" id="UP000292686">
    <property type="component" value="Unassembled WGS sequence"/>
</dbReference>
<dbReference type="RefSeq" id="WP_129176372.1">
    <property type="nucleotide sequence ID" value="NZ_JACCBI010000001.1"/>
</dbReference>
<keyword evidence="4" id="KW-1185">Reference proteome</keyword>
<protein>
    <submittedName>
        <fullName evidence="2">Nucleoside-diphosphate-sugar epimerase</fullName>
    </submittedName>
    <submittedName>
        <fullName evidence="3">Oxidoreductase</fullName>
    </submittedName>
</protein>
<dbReference type="AlphaFoldDB" id="A0A4Q2M6Z2"/>
<dbReference type="PANTHER" id="PTHR48079:SF6">
    <property type="entry name" value="NAD(P)-BINDING DOMAIN-CONTAINING PROTEIN-RELATED"/>
    <property type="match status" value="1"/>
</dbReference>
<evidence type="ECO:0000259" key="1">
    <source>
        <dbReference type="Pfam" id="PF01370"/>
    </source>
</evidence>
<dbReference type="InterPro" id="IPR051783">
    <property type="entry name" value="NAD(P)-dependent_oxidoreduct"/>
</dbReference>
<feature type="domain" description="NAD-dependent epimerase/dehydratase" evidence="1">
    <location>
        <begin position="3"/>
        <end position="208"/>
    </location>
</feature>
<name>A0A4Q2M6Z2_9MICO</name>
<dbReference type="OrthoDB" id="7941246at2"/>
<dbReference type="EMBL" id="SDPM01000008">
    <property type="protein sequence ID" value="RXZ85671.1"/>
    <property type="molecule type" value="Genomic_DNA"/>
</dbReference>
<sequence>MDILILGGTAWLGRELARTALERDHRVSALARGESGDVAEGTVLLRADRSLPGAYDTAAEHEWDAVIDVSWQPGFVRDAVAALGDRAHHWSYVSSGSVYADHESPGADESAELLAPLDADVADGADYGEAKVACEAATTAVRGSRALIVRPGVIGGPGDASGRSGYYVARSERDQHAPMLIPDIAASPTQVIDVRDLVAWHLDAIERGLEGVFNAFGPQVPFGEWISESRAVGEHRGCVERADSEWLLEQGVRPFMGDESLPLWLPDPAWSGFMSHSSAAAEAEGLVHRPRRELLEGVLAWERTAGLDRPRPAGLSRRREQALIAALDV</sequence>
<reference evidence="2 5" key="2">
    <citation type="submission" date="2020-07" db="EMBL/GenBank/DDBJ databases">
        <title>Sequencing the genomes of 1000 actinobacteria strains.</title>
        <authorList>
            <person name="Klenk H.-P."/>
        </authorList>
    </citation>
    <scope>NUCLEOTIDE SEQUENCE [LARGE SCALE GENOMIC DNA]</scope>
    <source>
        <strain evidence="2 5">DSM 23870</strain>
    </source>
</reference>